<sequence length="292" mass="33754">MVSIYFEDDADALKIYGFISKGRQGTTVNELIQYIPATGLVINVTDEKLGDLLEVLSNALHTFIITSKIYSWMETIIKSKFLYEEQEEIDQIVEITRAIIESGSKAGQSHILDMDQKTIAESLLTMLLSNVSFSFDSFAKFRLKGIGDSLMPYVEQAIDEYKMEQDYQNFIQSLRDFMVSQPSKLKALHLIHDEVLYFYNDSFKKMDSGELFRLIDRKLLAENPLYIDSNTIAPLISIAPQKLFVYTDEIENGLIQTIIRVFEERSVLKSKESFTKEKKDYFEQQNHRNQVL</sequence>
<protein>
    <submittedName>
        <fullName evidence="1">Sporulation protein YtxC</fullName>
    </submittedName>
</protein>
<name>A0ABS2QIJ9_9BACI</name>
<keyword evidence="2" id="KW-1185">Reference proteome</keyword>
<organism evidence="1 2">
    <name type="scientific">Peribacillus deserti</name>
    <dbReference type="NCBI Taxonomy" id="673318"/>
    <lineage>
        <taxon>Bacteria</taxon>
        <taxon>Bacillati</taxon>
        <taxon>Bacillota</taxon>
        <taxon>Bacilli</taxon>
        <taxon>Bacillales</taxon>
        <taxon>Bacillaceae</taxon>
        <taxon>Peribacillus</taxon>
    </lineage>
</organism>
<proteinExistence type="predicted"/>
<dbReference type="InterPro" id="IPR014199">
    <property type="entry name" value="Spore_YtxC"/>
</dbReference>
<accession>A0ABS2QIJ9</accession>
<evidence type="ECO:0000313" key="1">
    <source>
        <dbReference type="EMBL" id="MBM7692850.1"/>
    </source>
</evidence>
<comment type="caution">
    <text evidence="1">The sequence shown here is derived from an EMBL/GenBank/DDBJ whole genome shotgun (WGS) entry which is preliminary data.</text>
</comment>
<dbReference type="EMBL" id="JAFBFI010000009">
    <property type="protein sequence ID" value="MBM7692850.1"/>
    <property type="molecule type" value="Genomic_DNA"/>
</dbReference>
<dbReference type="RefSeq" id="WP_204543070.1">
    <property type="nucleotide sequence ID" value="NZ_JAFBFI010000009.1"/>
</dbReference>
<reference evidence="1 2" key="1">
    <citation type="submission" date="2021-01" db="EMBL/GenBank/DDBJ databases">
        <title>Genomic Encyclopedia of Type Strains, Phase IV (KMG-IV): sequencing the most valuable type-strain genomes for metagenomic binning, comparative biology and taxonomic classification.</title>
        <authorList>
            <person name="Goeker M."/>
        </authorList>
    </citation>
    <scope>NUCLEOTIDE SEQUENCE [LARGE SCALE GENOMIC DNA]</scope>
    <source>
        <strain evidence="1 2">DSM 105482</strain>
    </source>
</reference>
<evidence type="ECO:0000313" key="2">
    <source>
        <dbReference type="Proteomes" id="UP000823486"/>
    </source>
</evidence>
<gene>
    <name evidence="1" type="ORF">JOC77_002281</name>
</gene>
<dbReference type="Proteomes" id="UP000823486">
    <property type="component" value="Unassembled WGS sequence"/>
</dbReference>
<dbReference type="Pfam" id="PF08812">
    <property type="entry name" value="YtxC"/>
    <property type="match status" value="1"/>
</dbReference>